<dbReference type="Proteomes" id="UP001642409">
    <property type="component" value="Unassembled WGS sequence"/>
</dbReference>
<keyword evidence="1" id="KW-0472">Membrane</keyword>
<keyword evidence="4" id="KW-1185">Reference proteome</keyword>
<dbReference type="EMBL" id="CAXDID020000317">
    <property type="protein sequence ID" value="CAL6076005.1"/>
    <property type="molecule type" value="Genomic_DNA"/>
</dbReference>
<comment type="caution">
    <text evidence="2">The sequence shown here is derived from an EMBL/GenBank/DDBJ whole genome shotgun (WGS) entry which is preliminary data.</text>
</comment>
<proteinExistence type="predicted"/>
<sequence length="148" mass="17492">MRQNMLSNFQLLENLLSNGPYSASKILIFIGVIESYHSSQHVPLHTRQKYHRSMAEYVLLLNSTLVLNLLLQMFAYTFNLSIFRYTILIIMAPRRFRQQLLRQYDKLPSSSYEFLVGFLYYDITVIPNLKHLILEAVQSTFFNLYSIQ</sequence>
<evidence type="ECO:0000256" key="1">
    <source>
        <dbReference type="SAM" id="Phobius"/>
    </source>
</evidence>
<dbReference type="EMBL" id="CATOUU010000634">
    <property type="protein sequence ID" value="CAI9936240.1"/>
    <property type="molecule type" value="Genomic_DNA"/>
</dbReference>
<feature type="transmembrane region" description="Helical" evidence="1">
    <location>
        <begin position="57"/>
        <end position="76"/>
    </location>
</feature>
<evidence type="ECO:0000313" key="3">
    <source>
        <dbReference type="EMBL" id="CAL6076005.1"/>
    </source>
</evidence>
<name>A0AA86PCC9_9EUKA</name>
<keyword evidence="1" id="KW-0812">Transmembrane</keyword>
<dbReference type="AlphaFoldDB" id="A0AA86PCC9"/>
<reference evidence="2" key="1">
    <citation type="submission" date="2023-06" db="EMBL/GenBank/DDBJ databases">
        <authorList>
            <person name="Kurt Z."/>
        </authorList>
    </citation>
    <scope>NUCLEOTIDE SEQUENCE</scope>
</reference>
<keyword evidence="1" id="KW-1133">Transmembrane helix</keyword>
<organism evidence="2">
    <name type="scientific">Hexamita inflata</name>
    <dbReference type="NCBI Taxonomy" id="28002"/>
    <lineage>
        <taxon>Eukaryota</taxon>
        <taxon>Metamonada</taxon>
        <taxon>Diplomonadida</taxon>
        <taxon>Hexamitidae</taxon>
        <taxon>Hexamitinae</taxon>
        <taxon>Hexamita</taxon>
    </lineage>
</organism>
<accession>A0AA86PCC9</accession>
<reference evidence="3 4" key="2">
    <citation type="submission" date="2024-07" db="EMBL/GenBank/DDBJ databases">
        <authorList>
            <person name="Akdeniz Z."/>
        </authorList>
    </citation>
    <scope>NUCLEOTIDE SEQUENCE [LARGE SCALE GENOMIC DNA]</scope>
</reference>
<gene>
    <name evidence="2" type="ORF">HINF_LOCUS23885</name>
    <name evidence="3" type="ORF">HINF_LOCUS57480</name>
</gene>
<evidence type="ECO:0000313" key="2">
    <source>
        <dbReference type="EMBL" id="CAI9936240.1"/>
    </source>
</evidence>
<evidence type="ECO:0000313" key="4">
    <source>
        <dbReference type="Proteomes" id="UP001642409"/>
    </source>
</evidence>
<protein>
    <submittedName>
        <fullName evidence="3">Hypothetical_protein</fullName>
    </submittedName>
</protein>